<dbReference type="AlphaFoldDB" id="A0A1F7GZZ7"/>
<feature type="transmembrane region" description="Helical" evidence="1">
    <location>
        <begin position="66"/>
        <end position="89"/>
    </location>
</feature>
<organism evidence="2 3">
    <name type="scientific">Candidatus Roizmanbacteria bacterium RIFCSPHIGHO2_02_FULL_37_24</name>
    <dbReference type="NCBI Taxonomy" id="1802037"/>
    <lineage>
        <taxon>Bacteria</taxon>
        <taxon>Candidatus Roizmaniibacteriota</taxon>
    </lineage>
</organism>
<name>A0A1F7GZZ7_9BACT</name>
<dbReference type="GO" id="GO:0016020">
    <property type="term" value="C:membrane"/>
    <property type="evidence" value="ECO:0007669"/>
    <property type="project" value="InterPro"/>
</dbReference>
<gene>
    <name evidence="2" type="ORF">A3C24_03300</name>
</gene>
<proteinExistence type="predicted"/>
<evidence type="ECO:0000256" key="1">
    <source>
        <dbReference type="SAM" id="Phobius"/>
    </source>
</evidence>
<evidence type="ECO:0000313" key="2">
    <source>
        <dbReference type="EMBL" id="OGK24561.1"/>
    </source>
</evidence>
<sequence length="97" mass="10560">MLSNKTVNYILGLVEALLLLRFIFKLSGANPGAGIVQFLYDVTNVLMAPFLFIFPTSASGGSIFEWSILVAMVIYALVVYGIIGILDIIRTADTNKT</sequence>
<keyword evidence="1" id="KW-0812">Transmembrane</keyword>
<keyword evidence="1" id="KW-0472">Membrane</keyword>
<dbReference type="InterPro" id="IPR003425">
    <property type="entry name" value="CCB3/YggT"/>
</dbReference>
<evidence type="ECO:0000313" key="3">
    <source>
        <dbReference type="Proteomes" id="UP000177159"/>
    </source>
</evidence>
<reference evidence="2 3" key="1">
    <citation type="journal article" date="2016" name="Nat. Commun.">
        <title>Thousands of microbial genomes shed light on interconnected biogeochemical processes in an aquifer system.</title>
        <authorList>
            <person name="Anantharaman K."/>
            <person name="Brown C.T."/>
            <person name="Hug L.A."/>
            <person name="Sharon I."/>
            <person name="Castelle C.J."/>
            <person name="Probst A.J."/>
            <person name="Thomas B.C."/>
            <person name="Singh A."/>
            <person name="Wilkins M.J."/>
            <person name="Karaoz U."/>
            <person name="Brodie E.L."/>
            <person name="Williams K.H."/>
            <person name="Hubbard S.S."/>
            <person name="Banfield J.F."/>
        </authorList>
    </citation>
    <scope>NUCLEOTIDE SEQUENCE [LARGE SCALE GENOMIC DNA]</scope>
</reference>
<comment type="caution">
    <text evidence="2">The sequence shown here is derived from an EMBL/GenBank/DDBJ whole genome shotgun (WGS) entry which is preliminary data.</text>
</comment>
<feature type="transmembrane region" description="Helical" evidence="1">
    <location>
        <begin position="6"/>
        <end position="24"/>
    </location>
</feature>
<protein>
    <recommendedName>
        <fullName evidence="4">YggT family protein</fullName>
    </recommendedName>
</protein>
<keyword evidence="1" id="KW-1133">Transmembrane helix</keyword>
<evidence type="ECO:0008006" key="4">
    <source>
        <dbReference type="Google" id="ProtNLM"/>
    </source>
</evidence>
<feature type="transmembrane region" description="Helical" evidence="1">
    <location>
        <begin position="36"/>
        <end position="54"/>
    </location>
</feature>
<accession>A0A1F7GZZ7</accession>
<dbReference type="EMBL" id="MFZM01000006">
    <property type="protein sequence ID" value="OGK24561.1"/>
    <property type="molecule type" value="Genomic_DNA"/>
</dbReference>
<dbReference type="Proteomes" id="UP000177159">
    <property type="component" value="Unassembled WGS sequence"/>
</dbReference>
<dbReference type="Pfam" id="PF02325">
    <property type="entry name" value="CCB3_YggT"/>
    <property type="match status" value="1"/>
</dbReference>